<feature type="region of interest" description="Disordered" evidence="4">
    <location>
        <begin position="1"/>
        <end position="41"/>
    </location>
</feature>
<dbReference type="InterPro" id="IPR035897">
    <property type="entry name" value="Toll_tir_struct_dom_sf"/>
</dbReference>
<dbReference type="SUPFAM" id="SSF52200">
    <property type="entry name" value="Toll/Interleukin receptor TIR domain"/>
    <property type="match status" value="1"/>
</dbReference>
<feature type="compositionally biased region" description="Acidic residues" evidence="4">
    <location>
        <begin position="1031"/>
        <end position="1044"/>
    </location>
</feature>
<dbReference type="Proteomes" id="UP000794436">
    <property type="component" value="Unassembled WGS sequence"/>
</dbReference>
<feature type="region of interest" description="Disordered" evidence="4">
    <location>
        <begin position="1008"/>
        <end position="1054"/>
    </location>
</feature>
<feature type="transmembrane region" description="Helical" evidence="5">
    <location>
        <begin position="285"/>
        <end position="309"/>
    </location>
</feature>
<dbReference type="EMBL" id="SPLM01000007">
    <property type="protein sequence ID" value="TMW66798.1"/>
    <property type="molecule type" value="Genomic_DNA"/>
</dbReference>
<gene>
    <name evidence="7" type="ORF">Poli38472_014110</name>
</gene>
<feature type="repeat" description="ANK" evidence="3">
    <location>
        <begin position="723"/>
        <end position="755"/>
    </location>
</feature>
<evidence type="ECO:0000256" key="1">
    <source>
        <dbReference type="ARBA" id="ARBA00022737"/>
    </source>
</evidence>
<keyword evidence="2 3" id="KW-0040">ANK repeat</keyword>
<feature type="domain" description="TIR" evidence="6">
    <location>
        <begin position="851"/>
        <end position="943"/>
    </location>
</feature>
<feature type="transmembrane region" description="Helical" evidence="5">
    <location>
        <begin position="321"/>
        <end position="340"/>
    </location>
</feature>
<dbReference type="PANTHER" id="PTHR46680">
    <property type="entry name" value="NF-KAPPA-B INHIBITOR ALPHA"/>
    <property type="match status" value="1"/>
</dbReference>
<dbReference type="Gene3D" id="1.25.40.20">
    <property type="entry name" value="Ankyrin repeat-containing domain"/>
    <property type="match status" value="3"/>
</dbReference>
<keyword evidence="1" id="KW-0677">Repeat</keyword>
<dbReference type="InterPro" id="IPR000157">
    <property type="entry name" value="TIR_dom"/>
</dbReference>
<feature type="repeat" description="ANK" evidence="3">
    <location>
        <begin position="792"/>
        <end position="824"/>
    </location>
</feature>
<feature type="repeat" description="ANK" evidence="3">
    <location>
        <begin position="551"/>
        <end position="579"/>
    </location>
</feature>
<sequence length="1189" mass="131574">MRADAVAIDVSSRASSSASDGDTPLVDPPMLERASTSSSMRRRAFRRHLTSTGDPCLLSASFESWSEYDHDETDATGPRQLLGQQGSSGSLQRSLTMRLPPRASSSLSSTTLSQKSLRRAVSSTVAAPEPMDPLLIRVRKVPSEALLKGQSSSEPTGPSNNPEKAHRTVVIDDSFVLESDVLSHVQASAIRDSRSFVESVAMPPPAVTTTVSSLPPPPRRWWIPNARARRWYGKLLNSYFGYWLVVCSAAVVGIQLITLLVLAVVDDMRGDAKDCNDRLHSLTSMNYMTIPTLFLVLPVVFPSELFGLYDRTTEGRLIRRPYLQLCEVVATGVILFLLYFAAEQIHMVPVTSKCHKHFNFAQFVLLYAGYTLWFVLGTQIFIFVRFLSHLKLQADGVDDATHTSTMSKWIRRLTTPPTFSRRRRQIKLFKKLLYRAVARGDLAYAENLFSVAPTEYGIHSVTELYTPPTLWLYAFARSSKNPLHVAAMRGHLAMVQLLIREGFDVNVLDKVARVNFNLGLLFKVITRVLVTAQDGFKSPLRQVLCSVLLPPLHGAVAAGHLQVVRELLEHGADVDALPRASFYYRAAVLPAIFVADDPQVLRLLVSHGANFLHVATTSLMDRMATYATPLQRSAFTQRSAITEYLLECGADVALTPLHSAAAAGNKRQVKRLLMHGTHVDALGERVEGVQQRTPLHWAAIVGQEDTALVLLKRGATVDARDRYGRTPLHWAARNNHAKVVAVLLNHNADPMATDNDGVPVLSFAAEADGVTVDVVASLLAAGADARYQHPESGDTALHIALQRENRATAMSLIKCGSNMMLTNYAGRRAVDCTTSTELQFALKKEAGSRDVMISYTHSHFAFAQQVREYLEEHCALTCWMDTMDPSGIGGGAVWREEIARGIHNCSLVLSIVCGGYTKSEWCLKELAFAKFIHKPVLALIVEEGAGGLAPLDALVPQHCRVPFNSFITEKHYDAPRRVRFDVDEEAFAAHWGQVLPLLMRLKATARRLEDESPDEEEVESEERTLMKPVVEEEETKQEEAEENETQPQAPDQSVVLLYSPRPESTLCERLQTDLQAFGFASRVLTPSKATSSEELLQGGRMLIVLLETPSDPETTATALTHLTLLLRAAETHQVRVVPIVVRSNFLSFSNLYTLARSQLLYFVEGVGYSQSMTALLRHLREGGVSDSRR</sequence>
<keyword evidence="5" id="KW-0812">Transmembrane</keyword>
<feature type="compositionally biased region" description="Low complexity" evidence="4">
    <location>
        <begin position="104"/>
        <end position="113"/>
    </location>
</feature>
<dbReference type="PROSITE" id="PS50297">
    <property type="entry name" value="ANK_REP_REGION"/>
    <property type="match status" value="5"/>
</dbReference>
<dbReference type="Gene3D" id="3.40.50.10140">
    <property type="entry name" value="Toll/interleukin-1 receptor homology (TIR) domain"/>
    <property type="match status" value="1"/>
</dbReference>
<evidence type="ECO:0000256" key="5">
    <source>
        <dbReference type="SAM" id="Phobius"/>
    </source>
</evidence>
<accession>A0A8K1CPU0</accession>
<dbReference type="GO" id="GO:0071356">
    <property type="term" value="P:cellular response to tumor necrosis factor"/>
    <property type="evidence" value="ECO:0007669"/>
    <property type="project" value="TreeGrafter"/>
</dbReference>
<dbReference type="GO" id="GO:0007165">
    <property type="term" value="P:signal transduction"/>
    <property type="evidence" value="ECO:0007669"/>
    <property type="project" value="InterPro"/>
</dbReference>
<dbReference type="Pfam" id="PF13676">
    <property type="entry name" value="TIR_2"/>
    <property type="match status" value="1"/>
</dbReference>
<evidence type="ECO:0000313" key="7">
    <source>
        <dbReference type="EMBL" id="TMW66798.1"/>
    </source>
</evidence>
<feature type="compositionally biased region" description="Acidic residues" evidence="4">
    <location>
        <begin position="1011"/>
        <end position="1020"/>
    </location>
</feature>
<dbReference type="InterPro" id="IPR051070">
    <property type="entry name" value="NF-kappa-B_inhibitor"/>
</dbReference>
<organism evidence="7 8">
    <name type="scientific">Pythium oligandrum</name>
    <name type="common">Mycoparasitic fungus</name>
    <dbReference type="NCBI Taxonomy" id="41045"/>
    <lineage>
        <taxon>Eukaryota</taxon>
        <taxon>Sar</taxon>
        <taxon>Stramenopiles</taxon>
        <taxon>Oomycota</taxon>
        <taxon>Peronosporomycetes</taxon>
        <taxon>Pythiales</taxon>
        <taxon>Pythiaceae</taxon>
        <taxon>Pythium</taxon>
    </lineage>
</organism>
<keyword evidence="8" id="KW-1185">Reference proteome</keyword>
<comment type="caution">
    <text evidence="7">The sequence shown here is derived from an EMBL/GenBank/DDBJ whole genome shotgun (WGS) entry which is preliminary data.</text>
</comment>
<feature type="repeat" description="ANK" evidence="3">
    <location>
        <begin position="690"/>
        <end position="722"/>
    </location>
</feature>
<dbReference type="Pfam" id="PF12796">
    <property type="entry name" value="Ank_2"/>
    <property type="match status" value="1"/>
</dbReference>
<dbReference type="GO" id="GO:0005829">
    <property type="term" value="C:cytosol"/>
    <property type="evidence" value="ECO:0007669"/>
    <property type="project" value="TreeGrafter"/>
</dbReference>
<dbReference type="PANTHER" id="PTHR46680:SF3">
    <property type="entry name" value="NF-KAPPA-B INHIBITOR CACTUS"/>
    <property type="match status" value="1"/>
</dbReference>
<evidence type="ECO:0000259" key="6">
    <source>
        <dbReference type="Pfam" id="PF13676"/>
    </source>
</evidence>
<feature type="repeat" description="ANK" evidence="3">
    <location>
        <begin position="652"/>
        <end position="684"/>
    </location>
</feature>
<evidence type="ECO:0000256" key="4">
    <source>
        <dbReference type="SAM" id="MobiDB-lite"/>
    </source>
</evidence>
<feature type="compositionally biased region" description="Low complexity" evidence="4">
    <location>
        <begin position="1"/>
        <end position="20"/>
    </location>
</feature>
<dbReference type="AlphaFoldDB" id="A0A8K1CPU0"/>
<evidence type="ECO:0000313" key="8">
    <source>
        <dbReference type="Proteomes" id="UP000794436"/>
    </source>
</evidence>
<evidence type="ECO:0000256" key="3">
    <source>
        <dbReference type="PROSITE-ProRule" id="PRU00023"/>
    </source>
</evidence>
<dbReference type="PRINTS" id="PR01415">
    <property type="entry name" value="ANKYRIN"/>
</dbReference>
<keyword evidence="5" id="KW-1133">Transmembrane helix</keyword>
<keyword evidence="5" id="KW-0472">Membrane</keyword>
<dbReference type="OrthoDB" id="20872at2759"/>
<dbReference type="GO" id="GO:0051059">
    <property type="term" value="F:NF-kappaB binding"/>
    <property type="evidence" value="ECO:0007669"/>
    <property type="project" value="TreeGrafter"/>
</dbReference>
<proteinExistence type="predicted"/>
<feature type="transmembrane region" description="Helical" evidence="5">
    <location>
        <begin position="239"/>
        <end position="265"/>
    </location>
</feature>
<feature type="compositionally biased region" description="Low complexity" evidence="4">
    <location>
        <begin position="77"/>
        <end position="95"/>
    </location>
</feature>
<dbReference type="SUPFAM" id="SSF48403">
    <property type="entry name" value="Ankyrin repeat"/>
    <property type="match status" value="1"/>
</dbReference>
<protein>
    <recommendedName>
        <fullName evidence="6">TIR domain-containing protein</fullName>
    </recommendedName>
</protein>
<feature type="region of interest" description="Disordered" evidence="4">
    <location>
        <begin position="69"/>
        <end position="116"/>
    </location>
</feature>
<dbReference type="SMART" id="SM00248">
    <property type="entry name" value="ANK"/>
    <property type="match status" value="8"/>
</dbReference>
<reference evidence="7" key="1">
    <citation type="submission" date="2019-03" db="EMBL/GenBank/DDBJ databases">
        <title>Long read genome sequence of the mycoparasitic Pythium oligandrum ATCC 38472 isolated from sugarbeet rhizosphere.</title>
        <authorList>
            <person name="Gaulin E."/>
        </authorList>
    </citation>
    <scope>NUCLEOTIDE SEQUENCE</scope>
    <source>
        <strain evidence="7">ATCC 38472_TT</strain>
    </source>
</reference>
<evidence type="ECO:0000256" key="2">
    <source>
        <dbReference type="ARBA" id="ARBA00023043"/>
    </source>
</evidence>
<dbReference type="Pfam" id="PF00023">
    <property type="entry name" value="Ank"/>
    <property type="match status" value="2"/>
</dbReference>
<name>A0A8K1CPU0_PYTOL</name>
<dbReference type="PROSITE" id="PS50088">
    <property type="entry name" value="ANK_REPEAT"/>
    <property type="match status" value="6"/>
</dbReference>
<feature type="repeat" description="ANK" evidence="3">
    <location>
        <begin position="478"/>
        <end position="510"/>
    </location>
</feature>
<feature type="transmembrane region" description="Helical" evidence="5">
    <location>
        <begin position="360"/>
        <end position="384"/>
    </location>
</feature>
<dbReference type="InterPro" id="IPR002110">
    <property type="entry name" value="Ankyrin_rpt"/>
</dbReference>
<dbReference type="InterPro" id="IPR036770">
    <property type="entry name" value="Ankyrin_rpt-contain_sf"/>
</dbReference>